<organism evidence="1 2">
    <name type="scientific">Anaerostipes butyraticus</name>
    <dbReference type="NCBI Taxonomy" id="645466"/>
    <lineage>
        <taxon>Bacteria</taxon>
        <taxon>Bacillati</taxon>
        <taxon>Bacillota</taxon>
        <taxon>Clostridia</taxon>
        <taxon>Lachnospirales</taxon>
        <taxon>Lachnospiraceae</taxon>
        <taxon>Anaerostipes</taxon>
    </lineage>
</organism>
<dbReference type="AlphaFoldDB" id="A0A916Q4X7"/>
<accession>A0A916Q4X7</accession>
<evidence type="ECO:0000313" key="1">
    <source>
        <dbReference type="EMBL" id="GFO84478.1"/>
    </source>
</evidence>
<keyword evidence="2" id="KW-1185">Reference proteome</keyword>
<dbReference type="Proteomes" id="UP000613208">
    <property type="component" value="Unassembled WGS sequence"/>
</dbReference>
<protein>
    <submittedName>
        <fullName evidence="1">Uncharacterized protein</fullName>
    </submittedName>
</protein>
<comment type="caution">
    <text evidence="1">The sequence shown here is derived from an EMBL/GenBank/DDBJ whole genome shotgun (WGS) entry which is preliminary data.</text>
</comment>
<gene>
    <name evidence="1" type="ORF">ANBU17_08250</name>
</gene>
<dbReference type="EMBL" id="BLYI01000023">
    <property type="protein sequence ID" value="GFO84478.1"/>
    <property type="molecule type" value="Genomic_DNA"/>
</dbReference>
<sequence length="71" mass="7809">MHPVFPGCGVIKKGPGGVSCPVFIIMKKMRSKTIHFFELFYDDLIFRTGGTNSFLNFSVAGILAATIHTVF</sequence>
<name>A0A916Q4X7_9FIRM</name>
<evidence type="ECO:0000313" key="2">
    <source>
        <dbReference type="Proteomes" id="UP000613208"/>
    </source>
</evidence>
<reference evidence="1" key="1">
    <citation type="submission" date="2020-06" db="EMBL/GenBank/DDBJ databases">
        <title>Characterization of fructooligosaccharide metabolism and fructooligosaccharide-degrading enzymes in human commensal butyrate producers.</title>
        <authorList>
            <person name="Tanno H."/>
            <person name="Fujii T."/>
            <person name="Hirano K."/>
            <person name="Maeno S."/>
            <person name="Tonozuka T."/>
            <person name="Sakamoto M."/>
            <person name="Ohkuma M."/>
            <person name="Tochio T."/>
            <person name="Endo A."/>
        </authorList>
    </citation>
    <scope>NUCLEOTIDE SEQUENCE</scope>
    <source>
        <strain evidence="1">JCM 17466</strain>
    </source>
</reference>
<proteinExistence type="predicted"/>